<evidence type="ECO:0000256" key="1">
    <source>
        <dbReference type="SAM" id="Coils"/>
    </source>
</evidence>
<evidence type="ECO:0000256" key="2">
    <source>
        <dbReference type="SAM" id="MobiDB-lite"/>
    </source>
</evidence>
<proteinExistence type="predicted"/>
<comment type="caution">
    <text evidence="4">The sequence shown here is derived from an EMBL/GenBank/DDBJ whole genome shotgun (WGS) entry which is preliminary data.</text>
</comment>
<protein>
    <submittedName>
        <fullName evidence="4">Uncharacterized protein</fullName>
    </submittedName>
</protein>
<feature type="coiled-coil region" evidence="1">
    <location>
        <begin position="592"/>
        <end position="655"/>
    </location>
</feature>
<dbReference type="AlphaFoldDB" id="A0A927YM22"/>
<keyword evidence="3" id="KW-0732">Signal</keyword>
<evidence type="ECO:0000313" key="4">
    <source>
        <dbReference type="EMBL" id="MBE5920295.1"/>
    </source>
</evidence>
<dbReference type="Gene3D" id="1.20.120.330">
    <property type="entry name" value="Nucleotidyltransferases domain 2"/>
    <property type="match status" value="1"/>
</dbReference>
<organism evidence="4 5">
    <name type="scientific">Pseudobutyrivibrio ruminis</name>
    <dbReference type="NCBI Taxonomy" id="46206"/>
    <lineage>
        <taxon>Bacteria</taxon>
        <taxon>Bacillati</taxon>
        <taxon>Bacillota</taxon>
        <taxon>Clostridia</taxon>
        <taxon>Lachnospirales</taxon>
        <taxon>Lachnospiraceae</taxon>
        <taxon>Pseudobutyrivibrio</taxon>
    </lineage>
</organism>
<keyword evidence="1" id="KW-0175">Coiled coil</keyword>
<feature type="coiled-coil region" evidence="1">
    <location>
        <begin position="83"/>
        <end position="145"/>
    </location>
</feature>
<gene>
    <name evidence="4" type="ORF">E7272_10690</name>
</gene>
<feature type="region of interest" description="Disordered" evidence="2">
    <location>
        <begin position="682"/>
        <end position="734"/>
    </location>
</feature>
<feature type="compositionally biased region" description="Low complexity" evidence="2">
    <location>
        <begin position="709"/>
        <end position="721"/>
    </location>
</feature>
<feature type="coiled-coil region" evidence="1">
    <location>
        <begin position="174"/>
        <end position="247"/>
    </location>
</feature>
<name>A0A927YM22_9FIRM</name>
<feature type="chain" id="PRO_5038963466" evidence="3">
    <location>
        <begin position="20"/>
        <end position="796"/>
    </location>
</feature>
<dbReference type="EMBL" id="SVER01000029">
    <property type="protein sequence ID" value="MBE5920295.1"/>
    <property type="molecule type" value="Genomic_DNA"/>
</dbReference>
<feature type="compositionally biased region" description="Acidic residues" evidence="2">
    <location>
        <begin position="682"/>
        <end position="698"/>
    </location>
</feature>
<dbReference type="Proteomes" id="UP000766246">
    <property type="component" value="Unassembled WGS sequence"/>
</dbReference>
<sequence>MKSDSARAIALGLSTITLASTVTFPVQAEASENSESLVLAPSDNEVSTEQSEEATVVQEAETLSESVNDTVLDTVNDTKVPEAVSAKDNIEEATEAVNNIEKAKEAMDDSVNQQETISDIADDAAAVAEENAAAASSAADNAKADVVAKDTSKAEAVIIISETEKSVEQAANSFDEARASYDNALNSLEAAKDDYMVAVEAYNSNKNKATSDLAKANDDLAKAEAKMAQMQKELEAARQALVDAGAEALVAADDNKADAASYVETIVKYYYVPKQELSDGQHIADFTVGENNGDYISISYNVVDDAGNILRNVTADYGYTIDKATGEISIFDNKLYYEYTNADGQVVRLTKEEAANLENNRIEIGKYWTATGAYIPRYEEQTIYQGFIPFFNYSDAKAIAQGKEEIESLYAASPWHYNASADFVEGTKTPLLVSYALNIKYNVSYDQVETYYIGANKIDYATLVDQYAKSGRRVISSSYELRQGIVRYIQEYKISDDIAGTEFDSYKEAIAAVVKEAGEQHGASNIDIANSTQLAVKENTKYADVFEKHINEGTALFRSLGKDYTSYITNVRAQLLEYTRLLSEVSAARTGYADAKAKVANLQGSIEKLNNADDVATAVQLAELQAKLDKAKIKLDIAKDNLDSAKESLSEAKLLFNKRFNTAPAVPTTNSVQEEIIEAIPIEETEVEKPEELEELIEENERKPVNMQNNNNSSTSENSLSDGQSEEGNVPSEDNIENTIITIPEEETPKAITVAGLLARGKWFIGLAGVSTAGIGVAVLEAKHRAAIKLLDKLNQ</sequence>
<reference evidence="4" key="1">
    <citation type="submission" date="2019-04" db="EMBL/GenBank/DDBJ databases">
        <title>Evolution of Biomass-Degrading Anaerobic Consortia Revealed by Metagenomics.</title>
        <authorList>
            <person name="Peng X."/>
        </authorList>
    </citation>
    <scope>NUCLEOTIDE SEQUENCE</scope>
    <source>
        <strain evidence="4">SIG311</strain>
    </source>
</reference>
<evidence type="ECO:0000313" key="5">
    <source>
        <dbReference type="Proteomes" id="UP000766246"/>
    </source>
</evidence>
<accession>A0A927YM22</accession>
<feature type="signal peptide" evidence="3">
    <location>
        <begin position="1"/>
        <end position="19"/>
    </location>
</feature>
<evidence type="ECO:0000256" key="3">
    <source>
        <dbReference type="SAM" id="SignalP"/>
    </source>
</evidence>